<comment type="caution">
    <text evidence="1">The sequence shown here is derived from an EMBL/GenBank/DDBJ whole genome shotgun (WGS) entry which is preliminary data.</text>
</comment>
<dbReference type="Proteomes" id="UP001434883">
    <property type="component" value="Unassembled WGS sequence"/>
</dbReference>
<organism evidence="1 2">
    <name type="scientific">Xenoophorus captivus</name>
    <dbReference type="NCBI Taxonomy" id="1517983"/>
    <lineage>
        <taxon>Eukaryota</taxon>
        <taxon>Metazoa</taxon>
        <taxon>Chordata</taxon>
        <taxon>Craniata</taxon>
        <taxon>Vertebrata</taxon>
        <taxon>Euteleostomi</taxon>
        <taxon>Actinopterygii</taxon>
        <taxon>Neopterygii</taxon>
        <taxon>Teleostei</taxon>
        <taxon>Neoteleostei</taxon>
        <taxon>Acanthomorphata</taxon>
        <taxon>Ovalentaria</taxon>
        <taxon>Atherinomorphae</taxon>
        <taxon>Cyprinodontiformes</taxon>
        <taxon>Goodeidae</taxon>
        <taxon>Xenoophorus</taxon>
    </lineage>
</organism>
<keyword evidence="2" id="KW-1185">Reference proteome</keyword>
<sequence length="161" mass="18411">MQMRTFVYWNSNPKGYVNPNSNYIPQGLLQYISLIRDKSIQRADTTRYNLLVKTVRERWKNPWPTVNHAELNELILVLGADVSGRDPLGLFRIQFVDQPKPPDEVLDITGVSPSPSPTTPPQSLVIYLNVSSPEVMLQVETGFSHKNTWLEWITFTLKAIT</sequence>
<reference evidence="1 2" key="1">
    <citation type="submission" date="2021-06" db="EMBL/GenBank/DDBJ databases">
        <authorList>
            <person name="Palmer J.M."/>
        </authorList>
    </citation>
    <scope>NUCLEOTIDE SEQUENCE [LARGE SCALE GENOMIC DNA]</scope>
    <source>
        <strain evidence="1 2">XC_2019</strain>
        <tissue evidence="1">Muscle</tissue>
    </source>
</reference>
<protein>
    <submittedName>
        <fullName evidence="1">Uncharacterized protein</fullName>
    </submittedName>
</protein>
<gene>
    <name evidence="1" type="ORF">XENOCAPTIV_017694</name>
</gene>
<accession>A0ABV0R9A1</accession>
<dbReference type="EMBL" id="JAHRIN010037301">
    <property type="protein sequence ID" value="MEQ2204724.1"/>
    <property type="molecule type" value="Genomic_DNA"/>
</dbReference>
<evidence type="ECO:0000313" key="1">
    <source>
        <dbReference type="EMBL" id="MEQ2204724.1"/>
    </source>
</evidence>
<proteinExistence type="predicted"/>
<name>A0ABV0R9A1_9TELE</name>
<evidence type="ECO:0000313" key="2">
    <source>
        <dbReference type="Proteomes" id="UP001434883"/>
    </source>
</evidence>